<feature type="compositionally biased region" description="Low complexity" evidence="1">
    <location>
        <begin position="42"/>
        <end position="52"/>
    </location>
</feature>
<feature type="compositionally biased region" description="Basic and acidic residues" evidence="1">
    <location>
        <begin position="14"/>
        <end position="27"/>
    </location>
</feature>
<feature type="compositionally biased region" description="Polar residues" evidence="1">
    <location>
        <begin position="55"/>
        <end position="66"/>
    </location>
</feature>
<gene>
    <name evidence="2" type="ORF">AALO_G00250400</name>
</gene>
<sequence>MSTWRRRSKYNCKANREDKHVHRGPDRVDILTFKYKEMCKMDSSSDSESDASPRWSDTSSKGNVSSAAERKAAQKLPSMTHKPTGWHNVCIDPYDGSSEDSCTSTNDSRRPKKGSCRFWVKFRRGSAMHGPLPKEVKRSGPADGAGDIHMLSDPEIDITNQKGHWPSSDVNGSEAKMLEDSGVFTKSLSDSPSPVLLTDGERATVLSEMKEPQDQALKHFELPYRLLTL</sequence>
<feature type="region of interest" description="Disordered" evidence="1">
    <location>
        <begin position="1"/>
        <end position="27"/>
    </location>
</feature>
<organism evidence="2 3">
    <name type="scientific">Alosa alosa</name>
    <name type="common">allis shad</name>
    <dbReference type="NCBI Taxonomy" id="278164"/>
    <lineage>
        <taxon>Eukaryota</taxon>
        <taxon>Metazoa</taxon>
        <taxon>Chordata</taxon>
        <taxon>Craniata</taxon>
        <taxon>Vertebrata</taxon>
        <taxon>Euteleostomi</taxon>
        <taxon>Actinopterygii</taxon>
        <taxon>Neopterygii</taxon>
        <taxon>Teleostei</taxon>
        <taxon>Clupei</taxon>
        <taxon>Clupeiformes</taxon>
        <taxon>Clupeoidei</taxon>
        <taxon>Clupeidae</taxon>
        <taxon>Alosa</taxon>
    </lineage>
</organism>
<accession>A0AAV6FUA9</accession>
<reference evidence="2" key="1">
    <citation type="submission" date="2020-10" db="EMBL/GenBank/DDBJ databases">
        <title>Chromosome-scale genome assembly of the Allis shad, Alosa alosa.</title>
        <authorList>
            <person name="Margot Z."/>
            <person name="Christophe K."/>
            <person name="Cabau C."/>
            <person name="Louis A."/>
            <person name="Berthelot C."/>
            <person name="Parey E."/>
            <person name="Roest Crollius H."/>
            <person name="Montfort J."/>
            <person name="Robinson-Rechavi M."/>
            <person name="Bucao C."/>
            <person name="Bouchez O."/>
            <person name="Gislard M."/>
            <person name="Lluch J."/>
            <person name="Milhes M."/>
            <person name="Lampietro C."/>
            <person name="Lopez Roques C."/>
            <person name="Donnadieu C."/>
            <person name="Braasch I."/>
            <person name="Desvignes T."/>
            <person name="Postlethwait J."/>
            <person name="Bobe J."/>
            <person name="Guiguen Y."/>
        </authorList>
    </citation>
    <scope>NUCLEOTIDE SEQUENCE</scope>
    <source>
        <strain evidence="2">M-15738</strain>
        <tissue evidence="2">Blood</tissue>
    </source>
</reference>
<dbReference type="AlphaFoldDB" id="A0AAV6FUA9"/>
<dbReference type="Proteomes" id="UP000823561">
    <property type="component" value="Chromosome 19"/>
</dbReference>
<evidence type="ECO:0000256" key="1">
    <source>
        <dbReference type="SAM" id="MobiDB-lite"/>
    </source>
</evidence>
<dbReference type="EMBL" id="JADWDJ010000019">
    <property type="protein sequence ID" value="KAG5266155.1"/>
    <property type="molecule type" value="Genomic_DNA"/>
</dbReference>
<proteinExistence type="predicted"/>
<evidence type="ECO:0000313" key="3">
    <source>
        <dbReference type="Proteomes" id="UP000823561"/>
    </source>
</evidence>
<evidence type="ECO:0000313" key="2">
    <source>
        <dbReference type="EMBL" id="KAG5266155.1"/>
    </source>
</evidence>
<feature type="region of interest" description="Disordered" evidence="1">
    <location>
        <begin position="130"/>
        <end position="152"/>
    </location>
</feature>
<name>A0AAV6FUA9_9TELE</name>
<keyword evidence="3" id="KW-1185">Reference proteome</keyword>
<feature type="region of interest" description="Disordered" evidence="1">
    <location>
        <begin position="42"/>
        <end position="90"/>
    </location>
</feature>
<comment type="caution">
    <text evidence="2">The sequence shown here is derived from an EMBL/GenBank/DDBJ whole genome shotgun (WGS) entry which is preliminary data.</text>
</comment>
<evidence type="ECO:0008006" key="4">
    <source>
        <dbReference type="Google" id="ProtNLM"/>
    </source>
</evidence>
<feature type="compositionally biased region" description="Basic residues" evidence="1">
    <location>
        <begin position="1"/>
        <end position="10"/>
    </location>
</feature>
<protein>
    <recommendedName>
        <fullName evidence="4">Prolactin receptor</fullName>
    </recommendedName>
</protein>